<keyword evidence="1" id="KW-0812">Transmembrane</keyword>
<feature type="transmembrane region" description="Helical" evidence="1">
    <location>
        <begin position="266"/>
        <end position="284"/>
    </location>
</feature>
<organism evidence="2 3">
    <name type="scientific">Acidisoma silvae</name>
    <dbReference type="NCBI Taxonomy" id="2802396"/>
    <lineage>
        <taxon>Bacteria</taxon>
        <taxon>Pseudomonadati</taxon>
        <taxon>Pseudomonadota</taxon>
        <taxon>Alphaproteobacteria</taxon>
        <taxon>Acetobacterales</taxon>
        <taxon>Acidocellaceae</taxon>
        <taxon>Acidisoma</taxon>
    </lineage>
</organism>
<feature type="transmembrane region" description="Helical" evidence="1">
    <location>
        <begin position="92"/>
        <end position="117"/>
    </location>
</feature>
<name>A0A963YWH1_9PROT</name>
<sequence length="541" mass="59865">MSTGYIFGTGNNLFHLGIVGALYDLPQYKHDVFIQSLRHYSAGPWLLFSGKDKTLSVSDLFFLLLFLSRFLSILGFLLCASLIGLVSTPERLVFASIIATCSVMRGLSLAGGGGLFIAEFTHSEIANGLTLIMLYFLGRRNLLLAVLFNALVFFTNAFVAIWNLAPLLMIGGYWIWAGQISHKKALRDIAIAIVPALAIAAPVLINVATNPDYGRPMPVDYETFLDQYWPLHFLFWKNSIGAITGLGIVIALGAGSLRALHLRNPFIALASLGYILVYLVGIIVPLLTHNPTILNLHLLRSSTFLHIMTSLIAAALTTRWFFHNDVIERRFCAPLLLLAFCSVRAFIPLAILPILLSLSTSMRRTLLRIVERRPSSLAVVSLSVGAIMLGAWAVYGKQEATTIRESRQQLQNWIAIAQWAGDHTAPDSVFLLPTKDIRPGAAPPKSFAGDTAVFEFVSHRQVWVDFIRGAAAMWTPSYYREWNSRIWPVLALQGPEERMAYARKHHISYLVETCTQPAAMFSFSGLCVYATGVEVSAPNTY</sequence>
<evidence type="ECO:0000313" key="2">
    <source>
        <dbReference type="EMBL" id="MCB8878155.1"/>
    </source>
</evidence>
<reference evidence="2" key="1">
    <citation type="journal article" date="2021" name="Microorganisms">
        <title>Acidisoma silvae sp. nov. and Acidisomacellulosilytica sp. nov., Two Acidophilic Bacteria Isolated from Decaying Wood, Hydrolyzing Cellulose and Producing Poly-3-hydroxybutyrate.</title>
        <authorList>
            <person name="Mieszkin S."/>
            <person name="Pouder E."/>
            <person name="Uroz S."/>
            <person name="Simon-Colin C."/>
            <person name="Alain K."/>
        </authorList>
    </citation>
    <scope>NUCLEOTIDE SEQUENCE</scope>
    <source>
        <strain evidence="2">HW T2.11</strain>
    </source>
</reference>
<protein>
    <submittedName>
        <fullName evidence="2">Uncharacterized protein</fullName>
    </submittedName>
</protein>
<evidence type="ECO:0000256" key="1">
    <source>
        <dbReference type="SAM" id="Phobius"/>
    </source>
</evidence>
<comment type="caution">
    <text evidence="2">The sequence shown here is derived from an EMBL/GenBank/DDBJ whole genome shotgun (WGS) entry which is preliminary data.</text>
</comment>
<proteinExistence type="predicted"/>
<feature type="transmembrane region" description="Helical" evidence="1">
    <location>
        <begin position="376"/>
        <end position="395"/>
    </location>
</feature>
<dbReference type="EMBL" id="JAESVB010000025">
    <property type="protein sequence ID" value="MCB8878155.1"/>
    <property type="molecule type" value="Genomic_DNA"/>
</dbReference>
<keyword evidence="1" id="KW-1133">Transmembrane helix</keyword>
<feature type="transmembrane region" description="Helical" evidence="1">
    <location>
        <begin position="334"/>
        <end position="356"/>
    </location>
</feature>
<accession>A0A963YWH1</accession>
<keyword evidence="1" id="KW-0472">Membrane</keyword>
<keyword evidence="3" id="KW-1185">Reference proteome</keyword>
<feature type="transmembrane region" description="Helical" evidence="1">
    <location>
        <begin position="229"/>
        <end position="254"/>
    </location>
</feature>
<feature type="transmembrane region" description="Helical" evidence="1">
    <location>
        <begin position="60"/>
        <end position="86"/>
    </location>
</feature>
<dbReference type="RefSeq" id="WP_227323803.1">
    <property type="nucleotide sequence ID" value="NZ_JAESVB010000025.1"/>
</dbReference>
<reference evidence="2" key="2">
    <citation type="submission" date="2021-01" db="EMBL/GenBank/DDBJ databases">
        <authorList>
            <person name="Mieszkin S."/>
            <person name="Pouder E."/>
            <person name="Alain K."/>
        </authorList>
    </citation>
    <scope>NUCLEOTIDE SEQUENCE</scope>
    <source>
        <strain evidence="2">HW T2.11</strain>
    </source>
</reference>
<evidence type="ECO:0000313" key="3">
    <source>
        <dbReference type="Proteomes" id="UP000708298"/>
    </source>
</evidence>
<dbReference type="Proteomes" id="UP000708298">
    <property type="component" value="Unassembled WGS sequence"/>
</dbReference>
<dbReference type="AlphaFoldDB" id="A0A963YWH1"/>
<feature type="transmembrane region" description="Helical" evidence="1">
    <location>
        <begin position="304"/>
        <end position="322"/>
    </location>
</feature>
<feature type="transmembrane region" description="Helical" evidence="1">
    <location>
        <begin position="157"/>
        <end position="177"/>
    </location>
</feature>
<feature type="transmembrane region" description="Helical" evidence="1">
    <location>
        <begin position="189"/>
        <end position="209"/>
    </location>
</feature>
<gene>
    <name evidence="2" type="ORF">ASILVAE211_23430</name>
</gene>